<feature type="domain" description="NET" evidence="5">
    <location>
        <begin position="742"/>
        <end position="824"/>
    </location>
</feature>
<reference evidence="6" key="1">
    <citation type="submission" date="2021-07" db="EMBL/GenBank/DDBJ databases">
        <title>Elsinoe batatas strain:CRI-CJ2 Genome sequencing and assembly.</title>
        <authorList>
            <person name="Huang L."/>
        </authorList>
    </citation>
    <scope>NUCLEOTIDE SEQUENCE</scope>
    <source>
        <strain evidence="6">CRI-CJ2</strain>
    </source>
</reference>
<feature type="region of interest" description="Disordered" evidence="3">
    <location>
        <begin position="435"/>
        <end position="534"/>
    </location>
</feature>
<dbReference type="InterPro" id="IPR027353">
    <property type="entry name" value="NET_dom"/>
</dbReference>
<feature type="region of interest" description="Disordered" evidence="3">
    <location>
        <begin position="647"/>
        <end position="683"/>
    </location>
</feature>
<comment type="caution">
    <text evidence="6">The sequence shown here is derived from an EMBL/GenBank/DDBJ whole genome shotgun (WGS) entry which is preliminary data.</text>
</comment>
<dbReference type="SMART" id="SM00297">
    <property type="entry name" value="BROMO"/>
    <property type="match status" value="2"/>
</dbReference>
<name>A0A8K0PH39_9PEZI</name>
<evidence type="ECO:0000313" key="6">
    <source>
        <dbReference type="EMBL" id="KAG8627058.1"/>
    </source>
</evidence>
<dbReference type="PROSITE" id="PS51525">
    <property type="entry name" value="NET"/>
    <property type="match status" value="1"/>
</dbReference>
<feature type="domain" description="Bromo" evidence="4">
    <location>
        <begin position="554"/>
        <end position="626"/>
    </location>
</feature>
<feature type="compositionally biased region" description="Polar residues" evidence="3">
    <location>
        <begin position="308"/>
        <end position="324"/>
    </location>
</feature>
<feature type="compositionally biased region" description="Basic and acidic residues" evidence="3">
    <location>
        <begin position="753"/>
        <end position="762"/>
    </location>
</feature>
<feature type="region of interest" description="Disordered" evidence="3">
    <location>
        <begin position="1"/>
        <end position="325"/>
    </location>
</feature>
<dbReference type="InterPro" id="IPR038336">
    <property type="entry name" value="NET_sf"/>
</dbReference>
<protein>
    <recommendedName>
        <fullName evidence="8">Bromodomain-containing protein</fullName>
    </recommendedName>
</protein>
<evidence type="ECO:0000256" key="1">
    <source>
        <dbReference type="ARBA" id="ARBA00023117"/>
    </source>
</evidence>
<feature type="compositionally biased region" description="Basic and acidic residues" evidence="3">
    <location>
        <begin position="442"/>
        <end position="458"/>
    </location>
</feature>
<dbReference type="GO" id="GO:0000785">
    <property type="term" value="C:chromatin"/>
    <property type="evidence" value="ECO:0007669"/>
    <property type="project" value="TreeGrafter"/>
</dbReference>
<evidence type="ECO:0008006" key="8">
    <source>
        <dbReference type="Google" id="ProtNLM"/>
    </source>
</evidence>
<dbReference type="OrthoDB" id="784962at2759"/>
<evidence type="ECO:0000259" key="5">
    <source>
        <dbReference type="PROSITE" id="PS51525"/>
    </source>
</evidence>
<dbReference type="PANTHER" id="PTHR22880">
    <property type="entry name" value="FALZ-RELATED BROMODOMAIN-CONTAINING PROTEINS"/>
    <property type="match status" value="1"/>
</dbReference>
<dbReference type="EMBL" id="JAESVG020000005">
    <property type="protein sequence ID" value="KAG8627058.1"/>
    <property type="molecule type" value="Genomic_DNA"/>
</dbReference>
<feature type="region of interest" description="Disordered" evidence="3">
    <location>
        <begin position="830"/>
        <end position="902"/>
    </location>
</feature>
<dbReference type="PANTHER" id="PTHR22880:SF225">
    <property type="entry name" value="BROMODOMAIN-CONTAINING PROTEIN BET-1-RELATED"/>
    <property type="match status" value="1"/>
</dbReference>
<dbReference type="GO" id="GO:0005634">
    <property type="term" value="C:nucleus"/>
    <property type="evidence" value="ECO:0007669"/>
    <property type="project" value="TreeGrafter"/>
</dbReference>
<dbReference type="GO" id="GO:0006355">
    <property type="term" value="P:regulation of DNA-templated transcription"/>
    <property type="evidence" value="ECO:0007669"/>
    <property type="project" value="TreeGrafter"/>
</dbReference>
<keyword evidence="7" id="KW-1185">Reference proteome</keyword>
<feature type="compositionally biased region" description="Acidic residues" evidence="3">
    <location>
        <begin position="663"/>
        <end position="681"/>
    </location>
</feature>
<evidence type="ECO:0000259" key="4">
    <source>
        <dbReference type="PROSITE" id="PS50014"/>
    </source>
</evidence>
<dbReference type="GO" id="GO:0006338">
    <property type="term" value="P:chromatin remodeling"/>
    <property type="evidence" value="ECO:0007669"/>
    <property type="project" value="TreeGrafter"/>
</dbReference>
<dbReference type="Gene3D" id="1.20.1270.220">
    <property type="match status" value="1"/>
</dbReference>
<dbReference type="SUPFAM" id="SSF47370">
    <property type="entry name" value="Bromodomain"/>
    <property type="match status" value="2"/>
</dbReference>
<dbReference type="InterPro" id="IPR036427">
    <property type="entry name" value="Bromodomain-like_sf"/>
</dbReference>
<proteinExistence type="predicted"/>
<dbReference type="InterPro" id="IPR001487">
    <property type="entry name" value="Bromodomain"/>
</dbReference>
<dbReference type="Pfam" id="PF00439">
    <property type="entry name" value="Bromodomain"/>
    <property type="match status" value="2"/>
</dbReference>
<dbReference type="Proteomes" id="UP000809789">
    <property type="component" value="Unassembled WGS sequence"/>
</dbReference>
<dbReference type="PROSITE" id="PS50014">
    <property type="entry name" value="BROMODOMAIN_2"/>
    <property type="match status" value="2"/>
</dbReference>
<feature type="compositionally biased region" description="Acidic residues" evidence="3">
    <location>
        <begin position="891"/>
        <end position="902"/>
    </location>
</feature>
<dbReference type="AlphaFoldDB" id="A0A8K0PH39"/>
<feature type="compositionally biased region" description="Basic residues" evidence="3">
    <location>
        <begin position="846"/>
        <end position="855"/>
    </location>
</feature>
<evidence type="ECO:0000256" key="3">
    <source>
        <dbReference type="SAM" id="MobiDB-lite"/>
    </source>
</evidence>
<dbReference type="Pfam" id="PF17035">
    <property type="entry name" value="BET"/>
    <property type="match status" value="1"/>
</dbReference>
<feature type="compositionally biased region" description="Low complexity" evidence="3">
    <location>
        <begin position="55"/>
        <end position="70"/>
    </location>
</feature>
<feature type="compositionally biased region" description="Low complexity" evidence="3">
    <location>
        <begin position="467"/>
        <end position="490"/>
    </location>
</feature>
<feature type="compositionally biased region" description="Polar residues" evidence="3">
    <location>
        <begin position="18"/>
        <end position="37"/>
    </location>
</feature>
<organism evidence="6 7">
    <name type="scientific">Elsinoe batatas</name>
    <dbReference type="NCBI Taxonomy" id="2601811"/>
    <lineage>
        <taxon>Eukaryota</taxon>
        <taxon>Fungi</taxon>
        <taxon>Dikarya</taxon>
        <taxon>Ascomycota</taxon>
        <taxon>Pezizomycotina</taxon>
        <taxon>Dothideomycetes</taxon>
        <taxon>Dothideomycetidae</taxon>
        <taxon>Myriangiales</taxon>
        <taxon>Elsinoaceae</taxon>
        <taxon>Elsinoe</taxon>
    </lineage>
</organism>
<feature type="compositionally biased region" description="Low complexity" evidence="3">
    <location>
        <begin position="731"/>
        <end position="743"/>
    </location>
</feature>
<evidence type="ECO:0000256" key="2">
    <source>
        <dbReference type="PROSITE-ProRule" id="PRU00035"/>
    </source>
</evidence>
<feature type="domain" description="Bromo" evidence="4">
    <location>
        <begin position="341"/>
        <end position="413"/>
    </location>
</feature>
<accession>A0A8K0PH39</accession>
<gene>
    <name evidence="6" type="ORF">KVT40_004541</name>
</gene>
<dbReference type="InterPro" id="IPR050935">
    <property type="entry name" value="Bromo_chromatin_reader"/>
</dbReference>
<dbReference type="PRINTS" id="PR00503">
    <property type="entry name" value="BROMODOMAIN"/>
</dbReference>
<evidence type="ECO:0000313" key="7">
    <source>
        <dbReference type="Proteomes" id="UP000809789"/>
    </source>
</evidence>
<feature type="compositionally biased region" description="Basic and acidic residues" evidence="3">
    <location>
        <begin position="262"/>
        <end position="271"/>
    </location>
</feature>
<feature type="region of interest" description="Disordered" evidence="3">
    <location>
        <begin position="704"/>
        <end position="762"/>
    </location>
</feature>
<sequence>MEAASAPSAPPAQPSADLMQSDQPDQSITNGNIQPDVNPTPPEDNVPQGGDIVKPSTEAIAAASEITSIPAPDPQPVTQEPTEHVEAGISGVADFLPPDAKLDQSAPPSSEPPGPATASTETQDETMMDAPAVTSDPTPAESAPEPVQQHTPAPEVNDKVTNGVSGGAEVPVDATVESLPVDQAPASAEASPLDQQTSSATDLAPPSISAATNSLPAVAAPPVATEIPVAPKLDTQDSDTHMADSIASLTRPREEEETTDEPSAKRARLDESIPSIPAETPVSEDFKRPEAPVATSEAVSQAPPAVNGNATSHLPARSSYSSQPLTKLQKKTLEEKIKNTKKVKSAIPFLRPVDYMALNIPNYPNIIKVPMDLGTMEQKLKTDQYSSLEAFVNDFELMVNNCFTFNGPAHAVSVQAQTLRAYFLKQMDGVPTGEAAVATQKVKKDSPAAKPQPRRESRASVLPTPPVSTAAAPAPAPLAGPGSARSPGAGDTFALLPGGTPQIRRDSTAGRPKRAVVPPPPRDLPYAGSKPKRKENQVGLKFCEHILGELRKPRYDHMTIYFREPVDPVALNIPHYFQVIKKPMDMQTITNKLKNGQYGAAEEFKADFDLIFHNCFKFNPPENGVHQTGKTLQGEFEALWKNKNEWVKKHQPRSQRVTPASDNESDAAESSEEEEPEEDEKEATIRALKEQLESMQNMLGQISGAAKRDSPKASGKKKSRTSGGVTKAKKASAPAPAKPAAKAKAPKKPKLVSYEEKQEISNATEKMDEAQIQQLTDIITQNVSKYSNMAGEDVELDLDDLPNDVQLKLLKYIRSIFPKAKPVYAEDEDFGIDDDYEPERLTKGGGARKKHKPMKKKEQEDRIAQLNAKIEGMKHGITGGSAAPAAQYDSSGDEDSESSEEE</sequence>
<keyword evidence="1 2" id="KW-0103">Bromodomain</keyword>
<dbReference type="Gene3D" id="1.20.920.10">
    <property type="entry name" value="Bromodomain-like"/>
    <property type="match status" value="2"/>
</dbReference>